<evidence type="ECO:0000256" key="6">
    <source>
        <dbReference type="ARBA" id="ARBA00023015"/>
    </source>
</evidence>
<evidence type="ECO:0000256" key="9">
    <source>
        <dbReference type="PROSITE-ProRule" id="PRU00042"/>
    </source>
</evidence>
<dbReference type="SUPFAM" id="SSF57667">
    <property type="entry name" value="beta-beta-alpha zinc fingers"/>
    <property type="match status" value="2"/>
</dbReference>
<keyword evidence="4 9" id="KW-0863">Zinc-finger</keyword>
<feature type="region of interest" description="Disordered" evidence="10">
    <location>
        <begin position="126"/>
        <end position="174"/>
    </location>
</feature>
<dbReference type="PANTHER" id="PTHR15065">
    <property type="entry name" value="INSULINOMA-ASSOCIATED 1"/>
    <property type="match status" value="1"/>
</dbReference>
<dbReference type="GO" id="GO:0008270">
    <property type="term" value="F:zinc ion binding"/>
    <property type="evidence" value="ECO:0007669"/>
    <property type="project" value="UniProtKB-KW"/>
</dbReference>
<dbReference type="OrthoDB" id="8953942at2759"/>
<dbReference type="InterPro" id="IPR036236">
    <property type="entry name" value="Znf_C2H2_sf"/>
</dbReference>
<keyword evidence="2" id="KW-0479">Metal-binding</keyword>
<dbReference type="AlphaFoldDB" id="A0A914BIJ3"/>
<dbReference type="GO" id="GO:0005634">
    <property type="term" value="C:nucleus"/>
    <property type="evidence" value="ECO:0007669"/>
    <property type="project" value="UniProtKB-SubCell"/>
</dbReference>
<dbReference type="Gene3D" id="3.30.160.60">
    <property type="entry name" value="Classic Zinc Finger"/>
    <property type="match status" value="2"/>
</dbReference>
<evidence type="ECO:0000256" key="5">
    <source>
        <dbReference type="ARBA" id="ARBA00022833"/>
    </source>
</evidence>
<dbReference type="Proteomes" id="UP000887568">
    <property type="component" value="Unplaced"/>
</dbReference>
<keyword evidence="3" id="KW-0677">Repeat</keyword>
<dbReference type="GO" id="GO:0001227">
    <property type="term" value="F:DNA-binding transcription repressor activity, RNA polymerase II-specific"/>
    <property type="evidence" value="ECO:0007669"/>
    <property type="project" value="TreeGrafter"/>
</dbReference>
<feature type="compositionally biased region" description="Basic and acidic residues" evidence="10">
    <location>
        <begin position="145"/>
        <end position="163"/>
    </location>
</feature>
<dbReference type="FunFam" id="3.30.160.60:FF:001896">
    <property type="entry name" value="insulinoma-associated protein 1b"/>
    <property type="match status" value="1"/>
</dbReference>
<feature type="compositionally biased region" description="Low complexity" evidence="10">
    <location>
        <begin position="292"/>
        <end position="317"/>
    </location>
</feature>
<feature type="region of interest" description="Disordered" evidence="10">
    <location>
        <begin position="267"/>
        <end position="323"/>
    </location>
</feature>
<accession>A0A914BIJ3</accession>
<keyword evidence="5" id="KW-0862">Zinc</keyword>
<organism evidence="12 13">
    <name type="scientific">Patiria miniata</name>
    <name type="common">Bat star</name>
    <name type="synonym">Asterina miniata</name>
    <dbReference type="NCBI Taxonomy" id="46514"/>
    <lineage>
        <taxon>Eukaryota</taxon>
        <taxon>Metazoa</taxon>
        <taxon>Echinodermata</taxon>
        <taxon>Eleutherozoa</taxon>
        <taxon>Asterozoa</taxon>
        <taxon>Asteroidea</taxon>
        <taxon>Valvatacea</taxon>
        <taxon>Valvatida</taxon>
        <taxon>Asterinidae</taxon>
        <taxon>Patiria</taxon>
    </lineage>
</organism>
<evidence type="ECO:0000256" key="3">
    <source>
        <dbReference type="ARBA" id="ARBA00022737"/>
    </source>
</evidence>
<evidence type="ECO:0000256" key="7">
    <source>
        <dbReference type="ARBA" id="ARBA00023163"/>
    </source>
</evidence>
<protein>
    <recommendedName>
        <fullName evidence="11">C2H2-type domain-containing protein</fullName>
    </recommendedName>
</protein>
<feature type="compositionally biased region" description="Low complexity" evidence="10">
    <location>
        <begin position="126"/>
        <end position="137"/>
    </location>
</feature>
<reference evidence="12" key="1">
    <citation type="submission" date="2022-11" db="UniProtKB">
        <authorList>
            <consortium name="EnsemblMetazoa"/>
        </authorList>
    </citation>
    <scope>IDENTIFICATION</scope>
</reference>
<dbReference type="PANTHER" id="PTHR15065:SF4">
    <property type="entry name" value="LD18634P"/>
    <property type="match status" value="1"/>
</dbReference>
<dbReference type="OMA" id="RYTHEAW"/>
<dbReference type="GO" id="GO:0000978">
    <property type="term" value="F:RNA polymerase II cis-regulatory region sequence-specific DNA binding"/>
    <property type="evidence" value="ECO:0007669"/>
    <property type="project" value="TreeGrafter"/>
</dbReference>
<dbReference type="PROSITE" id="PS50157">
    <property type="entry name" value="ZINC_FINGER_C2H2_2"/>
    <property type="match status" value="2"/>
</dbReference>
<name>A0A914BIJ3_PATMI</name>
<dbReference type="RefSeq" id="XP_038075720.1">
    <property type="nucleotide sequence ID" value="XM_038219792.1"/>
</dbReference>
<evidence type="ECO:0000259" key="11">
    <source>
        <dbReference type="PROSITE" id="PS50157"/>
    </source>
</evidence>
<evidence type="ECO:0000256" key="1">
    <source>
        <dbReference type="ARBA" id="ARBA00004123"/>
    </source>
</evidence>
<feature type="domain" description="C2H2-type" evidence="11">
    <location>
        <begin position="245"/>
        <end position="267"/>
    </location>
</feature>
<evidence type="ECO:0000256" key="8">
    <source>
        <dbReference type="ARBA" id="ARBA00023242"/>
    </source>
</evidence>
<keyword evidence="6" id="KW-0805">Transcription regulation</keyword>
<proteinExistence type="predicted"/>
<dbReference type="GO" id="GO:0017053">
    <property type="term" value="C:transcription repressor complex"/>
    <property type="evidence" value="ECO:0007669"/>
    <property type="project" value="TreeGrafter"/>
</dbReference>
<dbReference type="GeneID" id="119743401"/>
<comment type="subcellular location">
    <subcellularLocation>
        <location evidence="1">Nucleus</location>
    </subcellularLocation>
</comment>
<dbReference type="InterPro" id="IPR013087">
    <property type="entry name" value="Znf_C2H2_type"/>
</dbReference>
<evidence type="ECO:0000256" key="4">
    <source>
        <dbReference type="ARBA" id="ARBA00022771"/>
    </source>
</evidence>
<sequence length="386" mass="42197">MPRGFLVKRNKDFAAVSYRSRCLDYDGDPWGGLAPDTGSGLAVHAVHCFRSYPYDSPDSGYGSSPATPVAGEQTFTTQAPSPSNVLTPVSCHTWSASSSHGLLHQTSRNIDENNRIFKPILKIPTTPVTKSTPTKCSTIRKRPRPSTDRSGDSATKPRRDTAKKPKAARKINFDRDDQSPILGTFIRAAGCDIQEKDGESKATAGSIPDCGQPRGLFVCKLCKQDYHDPLSLAQHQCSRIANVVYQCPECDKVFNCHANLASHRRWHKPRPVSDLPINSPSFLPASPESKYPGTGSAGSSPRSTPSPTGDTTGRSSPYQCEHCGKTYQRPANLRRHLRRHGESETHSCFTCGQTFNSLTERAKHVLSQACQDNEDSIAELSGVLSR</sequence>
<keyword evidence="13" id="KW-1185">Reference proteome</keyword>
<feature type="domain" description="C2H2-type" evidence="11">
    <location>
        <begin position="318"/>
        <end position="345"/>
    </location>
</feature>
<dbReference type="InterPro" id="IPR042972">
    <property type="entry name" value="INSM1/2"/>
</dbReference>
<dbReference type="GO" id="GO:0030182">
    <property type="term" value="P:neuron differentiation"/>
    <property type="evidence" value="ECO:0007669"/>
    <property type="project" value="TreeGrafter"/>
</dbReference>
<keyword evidence="8" id="KW-0539">Nucleus</keyword>
<evidence type="ECO:0000313" key="12">
    <source>
        <dbReference type="EnsemblMetazoa" id="XP_038075720.1"/>
    </source>
</evidence>
<evidence type="ECO:0000256" key="10">
    <source>
        <dbReference type="SAM" id="MobiDB-lite"/>
    </source>
</evidence>
<dbReference type="SMART" id="SM00355">
    <property type="entry name" value="ZnF_C2H2"/>
    <property type="match status" value="4"/>
</dbReference>
<dbReference type="GO" id="GO:0010564">
    <property type="term" value="P:regulation of cell cycle process"/>
    <property type="evidence" value="ECO:0007669"/>
    <property type="project" value="TreeGrafter"/>
</dbReference>
<dbReference type="PROSITE" id="PS00028">
    <property type="entry name" value="ZINC_FINGER_C2H2_1"/>
    <property type="match status" value="2"/>
</dbReference>
<evidence type="ECO:0000313" key="13">
    <source>
        <dbReference type="Proteomes" id="UP000887568"/>
    </source>
</evidence>
<evidence type="ECO:0000256" key="2">
    <source>
        <dbReference type="ARBA" id="ARBA00022723"/>
    </source>
</evidence>
<dbReference type="EnsemblMetazoa" id="XM_038219792.1">
    <property type="protein sequence ID" value="XP_038075720.1"/>
    <property type="gene ID" value="LOC119743401"/>
</dbReference>
<keyword evidence="7" id="KW-0804">Transcription</keyword>
<dbReference type="Pfam" id="PF00096">
    <property type="entry name" value="zf-C2H2"/>
    <property type="match status" value="2"/>
</dbReference>
<dbReference type="FunFam" id="3.30.160.60:FF:000671">
    <property type="entry name" value="Zinc finger protein 26"/>
    <property type="match status" value="1"/>
</dbReference>